<feature type="compositionally biased region" description="Basic and acidic residues" evidence="7">
    <location>
        <begin position="225"/>
        <end position="255"/>
    </location>
</feature>
<feature type="compositionally biased region" description="Basic and acidic residues" evidence="7">
    <location>
        <begin position="200"/>
        <end position="217"/>
    </location>
</feature>
<evidence type="ECO:0000256" key="4">
    <source>
        <dbReference type="ARBA" id="ARBA00022679"/>
    </source>
</evidence>
<evidence type="ECO:0000256" key="6">
    <source>
        <dbReference type="HAMAP-Rule" id="MF_01513"/>
    </source>
</evidence>
<dbReference type="PANTHER" id="PTHR43643">
    <property type="entry name" value="HISTIDINOL-PHOSPHATE AMINOTRANSFERASE 2"/>
    <property type="match status" value="1"/>
</dbReference>
<comment type="similarity">
    <text evidence="6">Belongs to the class-II pyridoxal-phosphate-dependent aminotransferase family.</text>
</comment>
<evidence type="ECO:0000313" key="10">
    <source>
        <dbReference type="Proteomes" id="UP000275356"/>
    </source>
</evidence>
<dbReference type="InterPro" id="IPR001917">
    <property type="entry name" value="Aminotrans_II_pyridoxalP_BS"/>
</dbReference>
<dbReference type="CDD" id="cd00609">
    <property type="entry name" value="AAT_like"/>
    <property type="match status" value="1"/>
</dbReference>
<evidence type="ECO:0000259" key="8">
    <source>
        <dbReference type="Pfam" id="PF00155"/>
    </source>
</evidence>
<dbReference type="InterPro" id="IPR015422">
    <property type="entry name" value="PyrdxlP-dep_Trfase_small"/>
</dbReference>
<comment type="cofactor">
    <cofactor evidence="1 6">
        <name>pyridoxal 5'-phosphate</name>
        <dbReference type="ChEBI" id="CHEBI:597326"/>
    </cofactor>
</comment>
<dbReference type="InterPro" id="IPR015421">
    <property type="entry name" value="PyrdxlP-dep_Trfase_major"/>
</dbReference>
<evidence type="ECO:0000256" key="3">
    <source>
        <dbReference type="ARBA" id="ARBA00022576"/>
    </source>
</evidence>
<evidence type="ECO:0000256" key="1">
    <source>
        <dbReference type="ARBA" id="ARBA00001933"/>
    </source>
</evidence>
<feature type="region of interest" description="Disordered" evidence="7">
    <location>
        <begin position="200"/>
        <end position="255"/>
    </location>
</feature>
<dbReference type="PROSITE" id="PS00599">
    <property type="entry name" value="AA_TRANSFER_CLASS_2"/>
    <property type="match status" value="1"/>
</dbReference>
<dbReference type="InterPro" id="IPR024892">
    <property type="entry name" value="ArAT"/>
</dbReference>
<dbReference type="SUPFAM" id="SSF53383">
    <property type="entry name" value="PLP-dependent transferases"/>
    <property type="match status" value="1"/>
</dbReference>
<keyword evidence="3 6" id="KW-0032">Aminotransferase</keyword>
<organism evidence="9 10">
    <name type="scientific">Salana multivorans</name>
    <dbReference type="NCBI Taxonomy" id="120377"/>
    <lineage>
        <taxon>Bacteria</taxon>
        <taxon>Bacillati</taxon>
        <taxon>Actinomycetota</taxon>
        <taxon>Actinomycetes</taxon>
        <taxon>Micrococcales</taxon>
        <taxon>Beutenbergiaceae</taxon>
        <taxon>Salana</taxon>
    </lineage>
</organism>
<proteinExistence type="inferred from homology"/>
<feature type="domain" description="Aminotransferase class I/classII large" evidence="8">
    <location>
        <begin position="31"/>
        <end position="201"/>
    </location>
</feature>
<dbReference type="InterPro" id="IPR004839">
    <property type="entry name" value="Aminotransferase_I/II_large"/>
</dbReference>
<feature type="domain" description="Aminotransferase class I/classII large" evidence="8">
    <location>
        <begin position="264"/>
        <end position="406"/>
    </location>
</feature>
<dbReference type="GO" id="GO:0000105">
    <property type="term" value="P:L-histidine biosynthetic process"/>
    <property type="evidence" value="ECO:0007669"/>
    <property type="project" value="InterPro"/>
</dbReference>
<keyword evidence="5 6" id="KW-0663">Pyridoxal phosphate</keyword>
<comment type="function">
    <text evidence="6">Aminotransferase that catalyzes the conversion of aromatic amino acids and 2-oxoglutarate into corresponding aromatic oxo acids and L-glutamate.</text>
</comment>
<dbReference type="GO" id="GO:0030170">
    <property type="term" value="F:pyridoxal phosphate binding"/>
    <property type="evidence" value="ECO:0007669"/>
    <property type="project" value="UniProtKB-UniRule"/>
</dbReference>
<dbReference type="AlphaFoldDB" id="A0A3N2DAL5"/>
<comment type="subunit">
    <text evidence="2 6">Homodimer.</text>
</comment>
<dbReference type="GO" id="GO:0004400">
    <property type="term" value="F:histidinol-phosphate transaminase activity"/>
    <property type="evidence" value="ECO:0007669"/>
    <property type="project" value="InterPro"/>
</dbReference>
<dbReference type="GO" id="GO:0008793">
    <property type="term" value="F:aromatic-amino-acid transaminase activity"/>
    <property type="evidence" value="ECO:0007669"/>
    <property type="project" value="UniProtKB-UniRule"/>
</dbReference>
<feature type="modified residue" description="N6-(pyridoxal phosphate)lysine" evidence="6">
    <location>
        <position position="281"/>
    </location>
</feature>
<dbReference type="EC" id="2.6.1.57" evidence="6"/>
<dbReference type="InterPro" id="IPR050106">
    <property type="entry name" value="HistidinolP_aminotransfase"/>
</dbReference>
<dbReference type="HAMAP" id="MF_01513">
    <property type="entry name" value="Phe_aminotrans_2"/>
    <property type="match status" value="1"/>
</dbReference>
<comment type="catalytic activity">
    <reaction evidence="6">
        <text>an aromatic L-alpha-amino acid + 2-oxoglutarate = an aromatic oxo-acid + L-glutamate</text>
        <dbReference type="Rhea" id="RHEA:17533"/>
        <dbReference type="ChEBI" id="CHEBI:16810"/>
        <dbReference type="ChEBI" id="CHEBI:29985"/>
        <dbReference type="ChEBI" id="CHEBI:73309"/>
        <dbReference type="ChEBI" id="CHEBI:84824"/>
        <dbReference type="EC" id="2.6.1.57"/>
    </reaction>
</comment>
<evidence type="ECO:0000256" key="5">
    <source>
        <dbReference type="ARBA" id="ARBA00022898"/>
    </source>
</evidence>
<sequence length="417" mass="43815">MLVPMAKVRLRESIAQLPAYVPGARPDGAMVEKLSSNENPFPPLPGVVAAVSDAAADLNRYPDLAASRLVGELATRFALEPDHVVVGNGSVAVLETLLHALLEPGDEVVYAWRSFEAYPIAVAVAGGISVPVPLTADARHDLPAMAAAVTERTKAVIVCSPNNPTGTAATHGEVRDLLDALPEGVLVLLDEAYVEFVRGPERKSADEDGADEARGEDEAGLARAGGDRAEADANEDDHGNAAGDRAEGVDNGTHDDATRPLDALALLRADPRVVVLRTFSKAYGLAGLRVGYALARPRIAKGLRAAGTPFGVNALAQVAAVESLRAETELFARVQELVEERERMVLALRAAGWDIPEAQGNFVWFPVGERTGLLAEAFSRAGLIVRPFAGDGVRVSIGDPEANDAVIAVAAEFLATQ</sequence>
<gene>
    <name evidence="6" type="primary">pat</name>
    <name evidence="9" type="ORF">EDD28_1374</name>
</gene>
<dbReference type="Gene3D" id="3.40.640.10">
    <property type="entry name" value="Type I PLP-dependent aspartate aminotransferase-like (Major domain)"/>
    <property type="match status" value="1"/>
</dbReference>
<dbReference type="Pfam" id="PF00155">
    <property type="entry name" value="Aminotran_1_2"/>
    <property type="match status" value="2"/>
</dbReference>
<dbReference type="EMBL" id="RKHQ01000001">
    <property type="protein sequence ID" value="ROR96783.1"/>
    <property type="molecule type" value="Genomic_DNA"/>
</dbReference>
<keyword evidence="4 6" id="KW-0808">Transferase</keyword>
<comment type="caution">
    <text evidence="9">The sequence shown here is derived from an EMBL/GenBank/DDBJ whole genome shotgun (WGS) entry which is preliminary data.</text>
</comment>
<evidence type="ECO:0000313" key="9">
    <source>
        <dbReference type="EMBL" id="ROR96783.1"/>
    </source>
</evidence>
<dbReference type="HAMAP" id="MF_01023">
    <property type="entry name" value="HisC_aminotrans_2"/>
    <property type="match status" value="1"/>
</dbReference>
<dbReference type="Gene3D" id="3.90.1150.10">
    <property type="entry name" value="Aspartate Aminotransferase, domain 1"/>
    <property type="match status" value="2"/>
</dbReference>
<dbReference type="InterPro" id="IPR015424">
    <property type="entry name" value="PyrdxlP-dep_Trfase"/>
</dbReference>
<dbReference type="InterPro" id="IPR005861">
    <property type="entry name" value="HisP_aminotrans"/>
</dbReference>
<name>A0A3N2DAL5_9MICO</name>
<dbReference type="PANTHER" id="PTHR43643:SF3">
    <property type="entry name" value="HISTIDINOL-PHOSPHATE AMINOTRANSFERASE"/>
    <property type="match status" value="1"/>
</dbReference>
<keyword evidence="10" id="KW-1185">Reference proteome</keyword>
<accession>A0A3N2DAL5</accession>
<reference evidence="9 10" key="1">
    <citation type="submission" date="2018-11" db="EMBL/GenBank/DDBJ databases">
        <title>Sequencing the genomes of 1000 actinobacteria strains.</title>
        <authorList>
            <person name="Klenk H.-P."/>
        </authorList>
    </citation>
    <scope>NUCLEOTIDE SEQUENCE [LARGE SCALE GENOMIC DNA]</scope>
    <source>
        <strain evidence="9 10">DSM 13521</strain>
    </source>
</reference>
<dbReference type="Proteomes" id="UP000275356">
    <property type="component" value="Unassembled WGS sequence"/>
</dbReference>
<evidence type="ECO:0000256" key="2">
    <source>
        <dbReference type="ARBA" id="ARBA00011738"/>
    </source>
</evidence>
<evidence type="ECO:0000256" key="7">
    <source>
        <dbReference type="SAM" id="MobiDB-lite"/>
    </source>
</evidence>
<protein>
    <recommendedName>
        <fullName evidence="6">Aromatic amino acid aminotransferase</fullName>
        <shortName evidence="6">ArAT</shortName>
        <ecNumber evidence="6">2.6.1.57</ecNumber>
    </recommendedName>
</protein>